<dbReference type="EMBL" id="CAUYUJ010016001">
    <property type="protein sequence ID" value="CAK0860675.1"/>
    <property type="molecule type" value="Genomic_DNA"/>
</dbReference>
<feature type="compositionally biased region" description="Polar residues" evidence="1">
    <location>
        <begin position="83"/>
        <end position="94"/>
    </location>
</feature>
<organism evidence="2 3">
    <name type="scientific">Prorocentrum cordatum</name>
    <dbReference type="NCBI Taxonomy" id="2364126"/>
    <lineage>
        <taxon>Eukaryota</taxon>
        <taxon>Sar</taxon>
        <taxon>Alveolata</taxon>
        <taxon>Dinophyceae</taxon>
        <taxon>Prorocentrales</taxon>
        <taxon>Prorocentraceae</taxon>
        <taxon>Prorocentrum</taxon>
    </lineage>
</organism>
<feature type="compositionally biased region" description="Low complexity" evidence="1">
    <location>
        <begin position="95"/>
        <end position="105"/>
    </location>
</feature>
<evidence type="ECO:0000256" key="1">
    <source>
        <dbReference type="SAM" id="MobiDB-lite"/>
    </source>
</evidence>
<feature type="compositionally biased region" description="Basic residues" evidence="1">
    <location>
        <begin position="243"/>
        <end position="252"/>
    </location>
</feature>
<proteinExistence type="predicted"/>
<name>A0ABN9ULD4_9DINO</name>
<reference evidence="2" key="1">
    <citation type="submission" date="2023-10" db="EMBL/GenBank/DDBJ databases">
        <authorList>
            <person name="Chen Y."/>
            <person name="Shah S."/>
            <person name="Dougan E. K."/>
            <person name="Thang M."/>
            <person name="Chan C."/>
        </authorList>
    </citation>
    <scope>NUCLEOTIDE SEQUENCE [LARGE SCALE GENOMIC DNA]</scope>
</reference>
<feature type="non-terminal residue" evidence="2">
    <location>
        <position position="279"/>
    </location>
</feature>
<sequence>MAMHGTSCWRFFENGTVRRQSSVSGIQLLTGLTCCPTRPTRRNSIASSTKSSTCSTWESAAPRRSAPGSPPTGPFRSGASPRRSASTWQSCSLALTTLRPLTGTPRRTRRTFTGCSSSWPRGTRRPGSSCPCRRGSSATTLRSRRTWSPTPPGRHPGPAARPGPRPGLRRHAGRIREREAAVPGPAAARRGPPQRGRLPADGRGCGRGGAPRAGLSRALRAPRAVHGPSRAPFAPLRGPLVTRGRRAQRRKAQSLGRARVSAGARRPLRGRPAEVRGAR</sequence>
<dbReference type="Proteomes" id="UP001189429">
    <property type="component" value="Unassembled WGS sequence"/>
</dbReference>
<feature type="compositionally biased region" description="Low complexity" evidence="1">
    <location>
        <begin position="181"/>
        <end position="202"/>
    </location>
</feature>
<feature type="compositionally biased region" description="Pro residues" evidence="1">
    <location>
        <begin position="149"/>
        <end position="165"/>
    </location>
</feature>
<protein>
    <submittedName>
        <fullName evidence="2">Uncharacterized protein</fullName>
    </submittedName>
</protein>
<gene>
    <name evidence="2" type="ORF">PCOR1329_LOCUS49571</name>
</gene>
<comment type="caution">
    <text evidence="2">The sequence shown here is derived from an EMBL/GenBank/DDBJ whole genome shotgun (WGS) entry which is preliminary data.</text>
</comment>
<evidence type="ECO:0000313" key="2">
    <source>
        <dbReference type="EMBL" id="CAK0860675.1"/>
    </source>
</evidence>
<keyword evidence="3" id="KW-1185">Reference proteome</keyword>
<evidence type="ECO:0000313" key="3">
    <source>
        <dbReference type="Proteomes" id="UP001189429"/>
    </source>
</evidence>
<feature type="region of interest" description="Disordered" evidence="1">
    <location>
        <begin position="40"/>
        <end position="279"/>
    </location>
</feature>
<feature type="compositionally biased region" description="Low complexity" evidence="1">
    <location>
        <begin position="44"/>
        <end position="67"/>
    </location>
</feature>
<accession>A0ABN9ULD4</accession>